<dbReference type="PROSITE" id="PS00151">
    <property type="entry name" value="ACYLPHOSPHATASE_2"/>
    <property type="match status" value="1"/>
</dbReference>
<feature type="active site" evidence="5">
    <location>
        <position position="37"/>
    </location>
</feature>
<accession>U2ERA1</accession>
<dbReference type="GO" id="GO:0003998">
    <property type="term" value="F:acylphosphatase activity"/>
    <property type="evidence" value="ECO:0007669"/>
    <property type="project" value="UniProtKB-EC"/>
</dbReference>
<dbReference type="Gene3D" id="3.30.70.100">
    <property type="match status" value="1"/>
</dbReference>
<dbReference type="AlphaFoldDB" id="U2ERA1"/>
<evidence type="ECO:0000313" key="10">
    <source>
        <dbReference type="Proteomes" id="UP000006242"/>
    </source>
</evidence>
<keyword evidence="10" id="KW-1185">Reference proteome</keyword>
<dbReference type="Pfam" id="PF00708">
    <property type="entry name" value="Acylphosphatase"/>
    <property type="match status" value="1"/>
</dbReference>
<dbReference type="PANTHER" id="PTHR47268:SF4">
    <property type="entry name" value="ACYLPHOSPHATASE"/>
    <property type="match status" value="1"/>
</dbReference>
<evidence type="ECO:0000256" key="2">
    <source>
        <dbReference type="ARBA" id="ARBA00012150"/>
    </source>
</evidence>
<evidence type="ECO:0000256" key="5">
    <source>
        <dbReference type="PROSITE-ProRule" id="PRU00520"/>
    </source>
</evidence>
<reference evidence="9 10" key="1">
    <citation type="journal article" date="2011" name="J. Bacteriol.">
        <title>Genome sequence of Salinisphaera shabanensis, a gammaproteobacterium from the harsh, variable environment of the brine-seawater interface of the Shaban Deep in the Red Sea.</title>
        <authorList>
            <person name="Antunes A."/>
            <person name="Alam I."/>
            <person name="Bajic V.B."/>
            <person name="Stingl U."/>
        </authorList>
    </citation>
    <scope>NUCLEOTIDE SEQUENCE [LARGE SCALE GENOMIC DNA]</scope>
    <source>
        <strain evidence="9 10">E1L3A</strain>
    </source>
</reference>
<keyword evidence="5 6" id="KW-0378">Hydrolase</keyword>
<dbReference type="EMBL" id="AFNV02000003">
    <property type="protein sequence ID" value="ERJ20532.1"/>
    <property type="molecule type" value="Genomic_DNA"/>
</dbReference>
<dbReference type="EC" id="3.6.1.7" evidence="2 5"/>
<evidence type="ECO:0000256" key="4">
    <source>
        <dbReference type="ARBA" id="ARBA00047645"/>
    </source>
</evidence>
<dbReference type="OrthoDB" id="5295388at2"/>
<evidence type="ECO:0000313" key="9">
    <source>
        <dbReference type="EMBL" id="ERJ20532.1"/>
    </source>
</evidence>
<dbReference type="eggNOG" id="COG1254">
    <property type="taxonomic scope" value="Bacteria"/>
</dbReference>
<comment type="similarity">
    <text evidence="1 7">Belongs to the acylphosphatase family.</text>
</comment>
<dbReference type="SUPFAM" id="SSF54975">
    <property type="entry name" value="Acylphosphatase/BLUF domain-like"/>
    <property type="match status" value="1"/>
</dbReference>
<protein>
    <recommendedName>
        <fullName evidence="3 5">Acylphosphatase</fullName>
        <ecNumber evidence="2 5">3.6.1.7</ecNumber>
    </recommendedName>
</protein>
<dbReference type="InterPro" id="IPR036046">
    <property type="entry name" value="Acylphosphatase-like_dom_sf"/>
</dbReference>
<dbReference type="PANTHER" id="PTHR47268">
    <property type="entry name" value="ACYLPHOSPHATASE"/>
    <property type="match status" value="1"/>
</dbReference>
<feature type="active site" evidence="5">
    <location>
        <position position="19"/>
    </location>
</feature>
<organism evidence="9 10">
    <name type="scientific">Salinisphaera shabanensis E1L3A</name>
    <dbReference type="NCBI Taxonomy" id="1033802"/>
    <lineage>
        <taxon>Bacteria</taxon>
        <taxon>Pseudomonadati</taxon>
        <taxon>Pseudomonadota</taxon>
        <taxon>Gammaproteobacteria</taxon>
        <taxon>Salinisphaerales</taxon>
        <taxon>Salinisphaeraceae</taxon>
        <taxon>Salinisphaera</taxon>
    </lineage>
</organism>
<comment type="catalytic activity">
    <reaction evidence="4 5 6">
        <text>an acyl phosphate + H2O = a carboxylate + phosphate + H(+)</text>
        <dbReference type="Rhea" id="RHEA:14965"/>
        <dbReference type="ChEBI" id="CHEBI:15377"/>
        <dbReference type="ChEBI" id="CHEBI:15378"/>
        <dbReference type="ChEBI" id="CHEBI:29067"/>
        <dbReference type="ChEBI" id="CHEBI:43474"/>
        <dbReference type="ChEBI" id="CHEBI:59918"/>
        <dbReference type="EC" id="3.6.1.7"/>
    </reaction>
</comment>
<evidence type="ECO:0000256" key="7">
    <source>
        <dbReference type="RuleBase" id="RU004168"/>
    </source>
</evidence>
<dbReference type="PRINTS" id="PR00112">
    <property type="entry name" value="ACYLPHPHTASE"/>
</dbReference>
<dbReference type="InterPro" id="IPR017968">
    <property type="entry name" value="Acylphosphatase_CS"/>
</dbReference>
<dbReference type="STRING" id="1033802.SSPSH_000642"/>
<reference evidence="9 10" key="2">
    <citation type="journal article" date="2013" name="PLoS ONE">
        <title>INDIGO - INtegrated Data Warehouse of MIcrobial GenOmes with Examples from the Red Sea Extremophiles.</title>
        <authorList>
            <person name="Alam I."/>
            <person name="Antunes A."/>
            <person name="Kamau A.A."/>
            <person name="Ba Alawi W."/>
            <person name="Kalkatawi M."/>
            <person name="Stingl U."/>
            <person name="Bajic V.B."/>
        </authorList>
    </citation>
    <scope>NUCLEOTIDE SEQUENCE [LARGE SCALE GENOMIC DNA]</scope>
    <source>
        <strain evidence="9 10">E1L3A</strain>
    </source>
</reference>
<dbReference type="Proteomes" id="UP000006242">
    <property type="component" value="Unassembled WGS sequence"/>
</dbReference>
<comment type="caution">
    <text evidence="9">The sequence shown here is derived from an EMBL/GenBank/DDBJ whole genome shotgun (WGS) entry which is preliminary data.</text>
</comment>
<dbReference type="InterPro" id="IPR001792">
    <property type="entry name" value="Acylphosphatase-like_dom"/>
</dbReference>
<proteinExistence type="inferred from homology"/>
<evidence type="ECO:0000259" key="8">
    <source>
        <dbReference type="PROSITE" id="PS51160"/>
    </source>
</evidence>
<feature type="domain" description="Acylphosphatase-like" evidence="8">
    <location>
        <begin position="4"/>
        <end position="91"/>
    </location>
</feature>
<dbReference type="InterPro" id="IPR020456">
    <property type="entry name" value="Acylphosphatase"/>
</dbReference>
<evidence type="ECO:0000256" key="3">
    <source>
        <dbReference type="ARBA" id="ARBA00015991"/>
    </source>
</evidence>
<sequence length="91" mass="9898">MKNTRQFLVSGRVQGVGFRDATRTRANELGLAGWVRNLSDGRVEVQAAGSGEKLNALADWLQDGPPSAKVEHVDTQYIESSDTAPEPFAVR</sequence>
<evidence type="ECO:0000256" key="6">
    <source>
        <dbReference type="RuleBase" id="RU000553"/>
    </source>
</evidence>
<evidence type="ECO:0000256" key="1">
    <source>
        <dbReference type="ARBA" id="ARBA00005614"/>
    </source>
</evidence>
<dbReference type="RefSeq" id="WP_006914067.1">
    <property type="nucleotide sequence ID" value="NZ_AFNV02000003.1"/>
</dbReference>
<name>U2ERA1_9GAMM</name>
<gene>
    <name evidence="9" type="primary">acyP</name>
    <name evidence="9" type="ORF">SSPSH_000642</name>
</gene>
<dbReference type="PROSITE" id="PS51160">
    <property type="entry name" value="ACYLPHOSPHATASE_3"/>
    <property type="match status" value="1"/>
</dbReference>
<dbReference type="PROSITE" id="PS00150">
    <property type="entry name" value="ACYLPHOSPHATASE_1"/>
    <property type="match status" value="1"/>
</dbReference>